<dbReference type="GO" id="GO:0016279">
    <property type="term" value="F:protein-lysine N-methyltransferase activity"/>
    <property type="evidence" value="ECO:0007669"/>
    <property type="project" value="TreeGrafter"/>
</dbReference>
<protein>
    <submittedName>
        <fullName evidence="1">Predicted protein</fullName>
    </submittedName>
</protein>
<sequence>MDRDGDDAARFACLASTAVSGHERLKLLERGVAGRGLAVLSGADESEDAHVAKISPSSTLWTRMYDDDYVNETVPGWDVRLAVMLLRAIAGNDESATFDWRAYRAFLPRLDELTHLGCFDDAEASVLSPWFAEERNQIRRAWDDAYATAMASRALPPGTTGEEFRWAAAIARTRAFRLPPPPPSSSSRIVDADVAVLVPILDMANHASDGSETVRWTEATNGEEPAIALFPTRRGGADADAANAPPSPPRWREVCLSYLPKGSNEDLFRAFGFVERGNPHDALPIWVECACEREVGRTRAAPRGRARPRRVTLLAAAGLKQNKRTGALRFADVNDADDLGEERAERRVAATRALLAFSTRGSVPERERQGVGGRTLRRVLEDALDIALQNENEFDRAYFEDATVADMRVVHSDRVHAARAHLREQTLLIAAAVDVLHLYKDHERASAAAPGR</sequence>
<proteinExistence type="predicted"/>
<dbReference type="RefSeq" id="XP_003061935.1">
    <property type="nucleotide sequence ID" value="XM_003061889.1"/>
</dbReference>
<dbReference type="PANTHER" id="PTHR13271:SF140">
    <property type="entry name" value="SET DOMAIN-CONTAINING PROTEIN"/>
    <property type="match status" value="1"/>
</dbReference>
<evidence type="ECO:0000313" key="1">
    <source>
        <dbReference type="EMBL" id="EEH53647.1"/>
    </source>
</evidence>
<dbReference type="Gene3D" id="3.90.1410.10">
    <property type="entry name" value="set domain protein methyltransferase, domain 1"/>
    <property type="match status" value="1"/>
</dbReference>
<keyword evidence="2" id="KW-1185">Reference proteome</keyword>
<dbReference type="CDD" id="cd10527">
    <property type="entry name" value="SET_LSMT"/>
    <property type="match status" value="1"/>
</dbReference>
<dbReference type="SUPFAM" id="SSF82199">
    <property type="entry name" value="SET domain"/>
    <property type="match status" value="1"/>
</dbReference>
<reference evidence="1 2" key="1">
    <citation type="journal article" date="2009" name="Science">
        <title>Green evolution and dynamic adaptations revealed by genomes of the marine picoeukaryotes Micromonas.</title>
        <authorList>
            <person name="Worden A.Z."/>
            <person name="Lee J.H."/>
            <person name="Mock T."/>
            <person name="Rouze P."/>
            <person name="Simmons M.P."/>
            <person name="Aerts A.L."/>
            <person name="Allen A.E."/>
            <person name="Cuvelier M.L."/>
            <person name="Derelle E."/>
            <person name="Everett M.V."/>
            <person name="Foulon E."/>
            <person name="Grimwood J."/>
            <person name="Gundlach H."/>
            <person name="Henrissat B."/>
            <person name="Napoli C."/>
            <person name="McDonald S.M."/>
            <person name="Parker M.S."/>
            <person name="Rombauts S."/>
            <person name="Salamov A."/>
            <person name="Von Dassow P."/>
            <person name="Badger J.H."/>
            <person name="Coutinho P.M."/>
            <person name="Demir E."/>
            <person name="Dubchak I."/>
            <person name="Gentemann C."/>
            <person name="Eikrem W."/>
            <person name="Gready J.E."/>
            <person name="John U."/>
            <person name="Lanier W."/>
            <person name="Lindquist E.A."/>
            <person name="Lucas S."/>
            <person name="Mayer K.F."/>
            <person name="Moreau H."/>
            <person name="Not F."/>
            <person name="Otillar R."/>
            <person name="Panaud O."/>
            <person name="Pangilinan J."/>
            <person name="Paulsen I."/>
            <person name="Piegu B."/>
            <person name="Poliakov A."/>
            <person name="Robbens S."/>
            <person name="Schmutz J."/>
            <person name="Toulza E."/>
            <person name="Wyss T."/>
            <person name="Zelensky A."/>
            <person name="Zhou K."/>
            <person name="Armbrust E.V."/>
            <person name="Bhattacharya D."/>
            <person name="Goodenough U.W."/>
            <person name="Van de Peer Y."/>
            <person name="Grigoriev I.V."/>
        </authorList>
    </citation>
    <scope>NUCLEOTIDE SEQUENCE [LARGE SCALE GENOMIC DNA]</scope>
    <source>
        <strain evidence="1 2">CCMP1545</strain>
    </source>
</reference>
<name>C1N2U2_MICPC</name>
<dbReference type="InterPro" id="IPR050600">
    <property type="entry name" value="SETD3_SETD6_MTase"/>
</dbReference>
<dbReference type="STRING" id="564608.C1N2U2"/>
<dbReference type="InterPro" id="IPR046341">
    <property type="entry name" value="SET_dom_sf"/>
</dbReference>
<evidence type="ECO:0000313" key="2">
    <source>
        <dbReference type="Proteomes" id="UP000001876"/>
    </source>
</evidence>
<dbReference type="PANTHER" id="PTHR13271">
    <property type="entry name" value="UNCHARACTERIZED PUTATIVE METHYLTRANSFERASE"/>
    <property type="match status" value="1"/>
</dbReference>
<accession>C1N2U2</accession>
<dbReference type="Proteomes" id="UP000001876">
    <property type="component" value="Unassembled WGS sequence"/>
</dbReference>
<gene>
    <name evidence="1" type="ORF">MICPUCDRAFT_41887</name>
</gene>
<organism evidence="2">
    <name type="scientific">Micromonas pusilla (strain CCMP1545)</name>
    <name type="common">Picoplanktonic green alga</name>
    <dbReference type="NCBI Taxonomy" id="564608"/>
    <lineage>
        <taxon>Eukaryota</taxon>
        <taxon>Viridiplantae</taxon>
        <taxon>Chlorophyta</taxon>
        <taxon>Mamiellophyceae</taxon>
        <taxon>Mamiellales</taxon>
        <taxon>Mamiellaceae</taxon>
        <taxon>Micromonas</taxon>
    </lineage>
</organism>
<dbReference type="GeneID" id="9687584"/>
<dbReference type="AlphaFoldDB" id="C1N2U2"/>
<dbReference type="EMBL" id="GG663745">
    <property type="protein sequence ID" value="EEH53647.1"/>
    <property type="molecule type" value="Genomic_DNA"/>
</dbReference>
<dbReference type="KEGG" id="mpp:MICPUCDRAFT_41887"/>